<dbReference type="InterPro" id="IPR035979">
    <property type="entry name" value="RBD_domain_sf"/>
</dbReference>
<dbReference type="SUPFAM" id="SSF54928">
    <property type="entry name" value="RNA-binding domain, RBD"/>
    <property type="match status" value="1"/>
</dbReference>
<dbReference type="InterPro" id="IPR006630">
    <property type="entry name" value="La_HTH"/>
</dbReference>
<dbReference type="InterPro" id="IPR045180">
    <property type="entry name" value="La_dom_prot"/>
</dbReference>
<reference evidence="6" key="1">
    <citation type="submission" date="2019-10" db="EMBL/GenBank/DDBJ databases">
        <authorList>
            <person name="Zhang R."/>
            <person name="Pan Y."/>
            <person name="Wang J."/>
            <person name="Ma R."/>
            <person name="Yu S."/>
        </authorList>
    </citation>
    <scope>NUCLEOTIDE SEQUENCE</scope>
    <source>
        <strain evidence="6">LA-IB0</strain>
        <tissue evidence="6">Leaf</tissue>
    </source>
</reference>
<dbReference type="AlphaFoldDB" id="A0AAV6WA99"/>
<dbReference type="PANTHER" id="PTHR22792">
    <property type="entry name" value="LUPUS LA PROTEIN-RELATED"/>
    <property type="match status" value="1"/>
</dbReference>
<gene>
    <name evidence="6" type="ORF">BUALT_Bualt15G0033400</name>
</gene>
<evidence type="ECO:0000259" key="4">
    <source>
        <dbReference type="PROSITE" id="PS50102"/>
    </source>
</evidence>
<proteinExistence type="predicted"/>
<evidence type="ECO:0000313" key="6">
    <source>
        <dbReference type="EMBL" id="KAG8368321.1"/>
    </source>
</evidence>
<evidence type="ECO:0000256" key="1">
    <source>
        <dbReference type="ARBA" id="ARBA00022884"/>
    </source>
</evidence>
<dbReference type="SMART" id="SM00360">
    <property type="entry name" value="RRM"/>
    <property type="match status" value="1"/>
</dbReference>
<dbReference type="PROSITE" id="PS50961">
    <property type="entry name" value="HTH_LA"/>
    <property type="match status" value="1"/>
</dbReference>
<dbReference type="SMART" id="SM00715">
    <property type="entry name" value="LA"/>
    <property type="match status" value="1"/>
</dbReference>
<dbReference type="Gene3D" id="3.30.70.330">
    <property type="match status" value="1"/>
</dbReference>
<evidence type="ECO:0000313" key="7">
    <source>
        <dbReference type="Proteomes" id="UP000826271"/>
    </source>
</evidence>
<dbReference type="InterPro" id="IPR034878">
    <property type="entry name" value="La-rel_plant_RRM"/>
</dbReference>
<evidence type="ECO:0000259" key="5">
    <source>
        <dbReference type="PROSITE" id="PS50961"/>
    </source>
</evidence>
<evidence type="ECO:0000256" key="3">
    <source>
        <dbReference type="SAM" id="MobiDB-lite"/>
    </source>
</evidence>
<organism evidence="6 7">
    <name type="scientific">Buddleja alternifolia</name>
    <dbReference type="NCBI Taxonomy" id="168488"/>
    <lineage>
        <taxon>Eukaryota</taxon>
        <taxon>Viridiplantae</taxon>
        <taxon>Streptophyta</taxon>
        <taxon>Embryophyta</taxon>
        <taxon>Tracheophyta</taxon>
        <taxon>Spermatophyta</taxon>
        <taxon>Magnoliopsida</taxon>
        <taxon>eudicotyledons</taxon>
        <taxon>Gunneridae</taxon>
        <taxon>Pentapetalae</taxon>
        <taxon>asterids</taxon>
        <taxon>lamiids</taxon>
        <taxon>Lamiales</taxon>
        <taxon>Scrophulariaceae</taxon>
        <taxon>Buddlejeae</taxon>
        <taxon>Buddleja</taxon>
    </lineage>
</organism>
<dbReference type="InterPro" id="IPR036388">
    <property type="entry name" value="WH-like_DNA-bd_sf"/>
</dbReference>
<dbReference type="PROSITE" id="PS50102">
    <property type="entry name" value="RRM"/>
    <property type="match status" value="1"/>
</dbReference>
<dbReference type="InterPro" id="IPR036390">
    <property type="entry name" value="WH_DNA-bd_sf"/>
</dbReference>
<keyword evidence="1 2" id="KW-0694">RNA-binding</keyword>
<dbReference type="Proteomes" id="UP000826271">
    <property type="component" value="Unassembled WGS sequence"/>
</dbReference>
<dbReference type="CDD" id="cd12288">
    <property type="entry name" value="RRM_La_like_plant"/>
    <property type="match status" value="1"/>
</dbReference>
<evidence type="ECO:0008006" key="8">
    <source>
        <dbReference type="Google" id="ProtNLM"/>
    </source>
</evidence>
<feature type="region of interest" description="Disordered" evidence="3">
    <location>
        <begin position="292"/>
        <end position="391"/>
    </location>
</feature>
<dbReference type="InterPro" id="IPR012677">
    <property type="entry name" value="Nucleotide-bd_a/b_plait_sf"/>
</dbReference>
<name>A0AAV6WA99_9LAMI</name>
<dbReference type="Gene3D" id="1.10.10.10">
    <property type="entry name" value="Winged helix-like DNA-binding domain superfamily/Winged helix DNA-binding domain"/>
    <property type="match status" value="1"/>
</dbReference>
<dbReference type="GO" id="GO:0003723">
    <property type="term" value="F:RNA binding"/>
    <property type="evidence" value="ECO:0007669"/>
    <property type="project" value="UniProtKB-UniRule"/>
</dbReference>
<dbReference type="Pfam" id="PF00076">
    <property type="entry name" value="RRM_1"/>
    <property type="match status" value="1"/>
</dbReference>
<dbReference type="PANTHER" id="PTHR22792:SF62">
    <property type="entry name" value="LA-RELATED PROTEIN 7"/>
    <property type="match status" value="1"/>
</dbReference>
<evidence type="ECO:0000256" key="2">
    <source>
        <dbReference type="PROSITE-ProRule" id="PRU00332"/>
    </source>
</evidence>
<dbReference type="SUPFAM" id="SSF46785">
    <property type="entry name" value="Winged helix' DNA-binding domain"/>
    <property type="match status" value="1"/>
</dbReference>
<accession>A0AAV6WA99</accession>
<sequence>MAQARREDHFDSENRKESGNVLSSFKFNAAAPEFVPGSHVEAPPVMAYVYPYFQYNNVDGSSGSWIYVADQDTTAVSLVDAKAAAPSPPQNHHANAVSDELKRKIIKQAEYMFSDMSVLVNESFAKHVSKDPEGFVPINFITTTKKLKSLNVTNQMVAQALRFASNLVLSNDGKKVRRKYPFTDKEREDLQLRTVIAENLPDDHSHQSIDKLFNVVGSIKTIRICQPQDSNSSRSSKGDSIFSNKLHALVEYENPETAEKAAEKLNDERNWRKGLRVRVMLKRSPKSVLKSRKSDFDVYSDDEELHEDASRPNSADSDENLGVSKTSWLRNRGKAKNRPLLQSVRSLPTSSTSSSNEICKRQMAKGPRMPDGTRGFTMGRGKPLSVPVQLD</sequence>
<feature type="domain" description="HTH La-type RNA-binding" evidence="5">
    <location>
        <begin position="95"/>
        <end position="186"/>
    </location>
</feature>
<keyword evidence="7" id="KW-1185">Reference proteome</keyword>
<feature type="domain" description="RRM" evidence="4">
    <location>
        <begin position="193"/>
        <end position="284"/>
    </location>
</feature>
<protein>
    <recommendedName>
        <fullName evidence="8">La-related protein 6C</fullName>
    </recommendedName>
</protein>
<dbReference type="EMBL" id="WHWC01000015">
    <property type="protein sequence ID" value="KAG8368321.1"/>
    <property type="molecule type" value="Genomic_DNA"/>
</dbReference>
<comment type="caution">
    <text evidence="6">The sequence shown here is derived from an EMBL/GenBank/DDBJ whole genome shotgun (WGS) entry which is preliminary data.</text>
</comment>
<dbReference type="Pfam" id="PF05383">
    <property type="entry name" value="La"/>
    <property type="match status" value="1"/>
</dbReference>
<dbReference type="InterPro" id="IPR000504">
    <property type="entry name" value="RRM_dom"/>
</dbReference>